<dbReference type="EMBL" id="AE008923">
    <property type="protein sequence ID" value="AAM39033.1"/>
    <property type="molecule type" value="Genomic_DNA"/>
</dbReference>
<reference evidence="2 3" key="1">
    <citation type="journal article" date="2002" name="Nature">
        <title>Comparison of the genomes of two Xanthomonas pathogens with differing host specificities.</title>
        <authorList>
            <person name="da Silva A.C."/>
            <person name="Ferro J.A."/>
            <person name="Reinach F.C."/>
            <person name="Farah C.S."/>
            <person name="Furlan L.R."/>
            <person name="Quaggio R.B."/>
            <person name="Monteiro-Vitorello C.B."/>
            <person name="Van Sluys M.A."/>
            <person name="Almeida N.F."/>
            <person name="Alves L.M."/>
            <person name="do Amaral A.M."/>
            <person name="Bertolini M.C."/>
            <person name="Camargo L.E."/>
            <person name="Camarotte G."/>
            <person name="Cannavan F."/>
            <person name="Cardozo J."/>
            <person name="Chambergo F."/>
            <person name="Ciapina L.P."/>
            <person name="Cicarelli R.M."/>
            <person name="Coutinho L.L."/>
            <person name="Cursino-Santos J.R."/>
            <person name="El-Dorry H."/>
            <person name="Faria J.B."/>
            <person name="Ferreira A.J."/>
            <person name="Ferreira R.C."/>
            <person name="Ferro M.I."/>
            <person name="Formighieri E.F."/>
            <person name="Franco M.C."/>
            <person name="Greggio C.C."/>
            <person name="Gruber A."/>
            <person name="Katsuyama A.M."/>
            <person name="Kishi L.T."/>
            <person name="Leite R.P."/>
            <person name="Lemos E.G."/>
            <person name="Lemos M.V."/>
            <person name="Locali E.C."/>
            <person name="Machado M.A."/>
            <person name="Madeira A.M."/>
            <person name="Martinez-Rossi N.M."/>
            <person name="Martins E.C."/>
            <person name="Meidanis J."/>
            <person name="Menck C.F."/>
            <person name="Miyaki C.Y."/>
            <person name="Moon D.H."/>
            <person name="Moreira L.M."/>
            <person name="Novo M.T."/>
            <person name="Okura V.K."/>
            <person name="Oliveira M.C."/>
            <person name="Oliveira V.R."/>
            <person name="Pereira H.A."/>
            <person name="Rossi A."/>
            <person name="Sena J.A."/>
            <person name="Silva C."/>
            <person name="de Souza R.F."/>
            <person name="Spinola L.A."/>
            <person name="Takita M.A."/>
            <person name="Tamura R.E."/>
            <person name="Teixeira E.C."/>
            <person name="Tezza R.I."/>
            <person name="Trindade dos Santos M."/>
            <person name="Truffi D."/>
            <person name="Tsai S.M."/>
            <person name="White F.F."/>
            <person name="Setubal J.C."/>
            <person name="Kitajima J.P."/>
        </authorList>
    </citation>
    <scope>NUCLEOTIDE SEQUENCE [LARGE SCALE GENOMIC DNA]</scope>
    <source>
        <strain evidence="2 3">306</strain>
    </source>
</reference>
<dbReference type="Proteomes" id="UP000000576">
    <property type="component" value="Chromosome"/>
</dbReference>
<feature type="compositionally biased region" description="Low complexity" evidence="1">
    <location>
        <begin position="137"/>
        <end position="148"/>
    </location>
</feature>
<evidence type="ECO:0000313" key="3">
    <source>
        <dbReference type="Proteomes" id="UP000000576"/>
    </source>
</evidence>
<accession>A0AAI7ZJ28</accession>
<feature type="region of interest" description="Disordered" evidence="1">
    <location>
        <begin position="53"/>
        <end position="148"/>
    </location>
</feature>
<organism evidence="2 3">
    <name type="scientific">Xanthomonas axonopodis pv. citri (strain 306)</name>
    <dbReference type="NCBI Taxonomy" id="190486"/>
    <lineage>
        <taxon>Bacteria</taxon>
        <taxon>Pseudomonadati</taxon>
        <taxon>Pseudomonadota</taxon>
        <taxon>Gammaproteobacteria</taxon>
        <taxon>Lysobacterales</taxon>
        <taxon>Lysobacteraceae</taxon>
        <taxon>Xanthomonas</taxon>
    </lineage>
</organism>
<evidence type="ECO:0000256" key="1">
    <source>
        <dbReference type="SAM" id="MobiDB-lite"/>
    </source>
</evidence>
<dbReference type="AlphaFoldDB" id="A0AAI7ZJ28"/>
<proteinExistence type="predicted"/>
<evidence type="ECO:0000313" key="2">
    <source>
        <dbReference type="EMBL" id="AAM39033.1"/>
    </source>
</evidence>
<gene>
    <name evidence="2" type="ordered locus">XAC4198</name>
</gene>
<dbReference type="KEGG" id="xac:XAC4198"/>
<sequence length="198" mass="21281">MRCALCVVRCASRGYRFRADGQPVAIARRAALPQCTEGKTQRRSAKPVALACASSAHPRGRMPQKSTASATRHSLLPPGEGARKGRMRVRPPASRISPPPHAVRQATRSAISRSAEPISPIRYIPQNAAIDRRHRAPGSSCPSPSRPSVAKAHTQGCATFPGYFLQTAIIGASSAKTASIIFSIATQEIVMNHHDWCE</sequence>
<protein>
    <submittedName>
        <fullName evidence="2">Uncharacterized protein</fullName>
    </submittedName>
</protein>
<name>A0AAI7ZJ28_XANAC</name>